<protein>
    <submittedName>
        <fullName evidence="6">ABC-2 type transport system ATP-binding protein</fullName>
    </submittedName>
</protein>
<evidence type="ECO:0000256" key="3">
    <source>
        <dbReference type="ARBA" id="ARBA00022741"/>
    </source>
</evidence>
<dbReference type="PROSITE" id="PS00211">
    <property type="entry name" value="ABC_TRANSPORTER_1"/>
    <property type="match status" value="1"/>
</dbReference>
<sequence length="246" mass="26616">MLELTTVTARYGRRTALDQVTLTLTPGITALVGPNGAGKSTLMRIATTLQRPSSGTLHLDGHPLISRADNLRARERIGFLPQDFKSDPRFSVTEHVTYQAWLRGVPRMAWDSAVREAVGRVNLEDRADDRMGRLSGGMRQRAGIAGAIVGNPDILILDEPTVGLDPSQRIEFRATLTSLDSTSILLSTHLIEDVSATAERIIILNEGQIVHDGPTSALQEQGVESAGVSRLEDAYISTLRPSVADA</sequence>
<dbReference type="PANTHER" id="PTHR43335:SF2">
    <property type="entry name" value="ABC TRANSPORTER, ATP-BINDING PROTEIN"/>
    <property type="match status" value="1"/>
</dbReference>
<dbReference type="InterPro" id="IPR017871">
    <property type="entry name" value="ABC_transporter-like_CS"/>
</dbReference>
<keyword evidence="3" id="KW-0547">Nucleotide-binding</keyword>
<dbReference type="GO" id="GO:0005524">
    <property type="term" value="F:ATP binding"/>
    <property type="evidence" value="ECO:0007669"/>
    <property type="project" value="UniProtKB-KW"/>
</dbReference>
<dbReference type="PANTHER" id="PTHR43335">
    <property type="entry name" value="ABC TRANSPORTER, ATP-BINDING PROTEIN"/>
    <property type="match status" value="1"/>
</dbReference>
<proteinExistence type="inferred from homology"/>
<dbReference type="SMART" id="SM00382">
    <property type="entry name" value="AAA"/>
    <property type="match status" value="1"/>
</dbReference>
<accession>A0A2A9E4A6</accession>
<evidence type="ECO:0000313" key="6">
    <source>
        <dbReference type="EMBL" id="PFG33788.1"/>
    </source>
</evidence>
<gene>
    <name evidence="6" type="ORF">ATL42_1678</name>
</gene>
<reference evidence="6 7" key="1">
    <citation type="submission" date="2017-10" db="EMBL/GenBank/DDBJ databases">
        <title>Sequencing the genomes of 1000 actinobacteria strains.</title>
        <authorList>
            <person name="Klenk H.-P."/>
        </authorList>
    </citation>
    <scope>NUCLEOTIDE SEQUENCE [LARGE SCALE GENOMIC DNA]</scope>
    <source>
        <strain evidence="6 7">DSM 18966</strain>
    </source>
</reference>
<keyword evidence="7" id="KW-1185">Reference proteome</keyword>
<dbReference type="InterPro" id="IPR027417">
    <property type="entry name" value="P-loop_NTPase"/>
</dbReference>
<dbReference type="InterPro" id="IPR003439">
    <property type="entry name" value="ABC_transporter-like_ATP-bd"/>
</dbReference>
<dbReference type="Gene3D" id="3.40.50.300">
    <property type="entry name" value="P-loop containing nucleotide triphosphate hydrolases"/>
    <property type="match status" value="1"/>
</dbReference>
<evidence type="ECO:0000313" key="7">
    <source>
        <dbReference type="Proteomes" id="UP000225548"/>
    </source>
</evidence>
<dbReference type="AlphaFoldDB" id="A0A2A9E4A6"/>
<keyword evidence="4 6" id="KW-0067">ATP-binding</keyword>
<dbReference type="Proteomes" id="UP000225548">
    <property type="component" value="Unassembled WGS sequence"/>
</dbReference>
<keyword evidence="2" id="KW-0813">Transport</keyword>
<comment type="similarity">
    <text evidence="1">Belongs to the ABC transporter superfamily.</text>
</comment>
<feature type="domain" description="ABC transporter" evidence="5">
    <location>
        <begin position="2"/>
        <end position="231"/>
    </location>
</feature>
<evidence type="ECO:0000256" key="4">
    <source>
        <dbReference type="ARBA" id="ARBA00022840"/>
    </source>
</evidence>
<dbReference type="InterPro" id="IPR003593">
    <property type="entry name" value="AAA+_ATPase"/>
</dbReference>
<organism evidence="6 7">
    <name type="scientific">Sanguibacter antarcticus</name>
    <dbReference type="NCBI Taxonomy" id="372484"/>
    <lineage>
        <taxon>Bacteria</taxon>
        <taxon>Bacillati</taxon>
        <taxon>Actinomycetota</taxon>
        <taxon>Actinomycetes</taxon>
        <taxon>Micrococcales</taxon>
        <taxon>Sanguibacteraceae</taxon>
        <taxon>Sanguibacter</taxon>
    </lineage>
</organism>
<dbReference type="SUPFAM" id="SSF52540">
    <property type="entry name" value="P-loop containing nucleoside triphosphate hydrolases"/>
    <property type="match status" value="1"/>
</dbReference>
<dbReference type="OrthoDB" id="9804819at2"/>
<dbReference type="PROSITE" id="PS50893">
    <property type="entry name" value="ABC_TRANSPORTER_2"/>
    <property type="match status" value="1"/>
</dbReference>
<evidence type="ECO:0000256" key="2">
    <source>
        <dbReference type="ARBA" id="ARBA00022448"/>
    </source>
</evidence>
<comment type="caution">
    <text evidence="6">The sequence shown here is derived from an EMBL/GenBank/DDBJ whole genome shotgun (WGS) entry which is preliminary data.</text>
</comment>
<dbReference type="GO" id="GO:0016887">
    <property type="term" value="F:ATP hydrolysis activity"/>
    <property type="evidence" value="ECO:0007669"/>
    <property type="project" value="InterPro"/>
</dbReference>
<evidence type="ECO:0000256" key="1">
    <source>
        <dbReference type="ARBA" id="ARBA00005417"/>
    </source>
</evidence>
<evidence type="ECO:0000259" key="5">
    <source>
        <dbReference type="PROSITE" id="PS50893"/>
    </source>
</evidence>
<name>A0A2A9E4A6_9MICO</name>
<dbReference type="EMBL" id="PDJG01000001">
    <property type="protein sequence ID" value="PFG33788.1"/>
    <property type="molecule type" value="Genomic_DNA"/>
</dbReference>
<dbReference type="RefSeq" id="WP_098454944.1">
    <property type="nucleotide sequence ID" value="NZ_PDJG01000001.1"/>
</dbReference>
<dbReference type="Pfam" id="PF00005">
    <property type="entry name" value="ABC_tran"/>
    <property type="match status" value="1"/>
</dbReference>